<dbReference type="EMBL" id="GGFL01007501">
    <property type="protein sequence ID" value="MBW71679.1"/>
    <property type="molecule type" value="Transcribed_RNA"/>
</dbReference>
<evidence type="ECO:0000256" key="1">
    <source>
        <dbReference type="SAM" id="SignalP"/>
    </source>
</evidence>
<name>A0A2M4D296_ANODA</name>
<reference evidence="2" key="1">
    <citation type="submission" date="2018-01" db="EMBL/GenBank/DDBJ databases">
        <title>An insight into the sialome of Amazonian anophelines.</title>
        <authorList>
            <person name="Ribeiro J.M."/>
            <person name="Scarpassa V."/>
            <person name="Calvo E."/>
        </authorList>
    </citation>
    <scope>NUCLEOTIDE SEQUENCE</scope>
</reference>
<feature type="chain" id="PRO_5014831166" evidence="1">
    <location>
        <begin position="23"/>
        <end position="189"/>
    </location>
</feature>
<accession>A0A2M4D296</accession>
<proteinExistence type="predicted"/>
<evidence type="ECO:0000313" key="2">
    <source>
        <dbReference type="EMBL" id="MBW71679.1"/>
    </source>
</evidence>
<protein>
    <submittedName>
        <fullName evidence="2">Putative secreted protein</fullName>
    </submittedName>
</protein>
<keyword evidence="1" id="KW-0732">Signal</keyword>
<dbReference type="AlphaFoldDB" id="A0A2M4D296"/>
<organism evidence="2">
    <name type="scientific">Anopheles darlingi</name>
    <name type="common">Mosquito</name>
    <dbReference type="NCBI Taxonomy" id="43151"/>
    <lineage>
        <taxon>Eukaryota</taxon>
        <taxon>Metazoa</taxon>
        <taxon>Ecdysozoa</taxon>
        <taxon>Arthropoda</taxon>
        <taxon>Hexapoda</taxon>
        <taxon>Insecta</taxon>
        <taxon>Pterygota</taxon>
        <taxon>Neoptera</taxon>
        <taxon>Endopterygota</taxon>
        <taxon>Diptera</taxon>
        <taxon>Nematocera</taxon>
        <taxon>Culicoidea</taxon>
        <taxon>Culicidae</taxon>
        <taxon>Anophelinae</taxon>
        <taxon>Anopheles</taxon>
    </lineage>
</organism>
<feature type="signal peptide" evidence="1">
    <location>
        <begin position="1"/>
        <end position="22"/>
    </location>
</feature>
<sequence length="189" mass="20097">MKELKHRLLVLLVATAVTGAGGSSPALPASQICFFSSSVNDCRIMVISQVFSNIFDPVLADSSSSLISTSSSTSSGVGGGNGVQFWEVRESVSRKSSTDCVSSNAFSENEFVDKESPSTLKKDKLSYPSEDTLRCSLPPKLFCPAFVAVVVVGLVPPRVLSTAAALKLSTSSQNLIKDNAFRDSRYCTK</sequence>